<proteinExistence type="predicted"/>
<sequence>MATAGGSTVALGLFDLKAEVIRLSQQLTGQLHDRVRGLARHDRSSRLQAAHAVLVVSAFFEALDELASAKLKVKRDEQLAIMLGESTERNWLVYLLVSDIPTPSPERSYSDLVSDLGEFYAAAEQSLMDYLEVGGLGTPCAAADQERLVGREGALVGRALERYDDAHRRLTVEMPEFAVWVGRFEARAAASALAEVEEILVRTTSGRDPDRHRAAVARSYRAALLRPIIEGGPEEIGIPRLGDAFVDPRFRIKAIAPGVRVADEGWWEVPSRPNLTAFLTGYLTTPEATDAPMLILGHPGAGKSTLTRMLAAHLPPADFLAVRVPLREVPAEAEIQDQIEHALRREIGETVTWADLARSLDGALPVIVLDGFDELLQATGVHQSDYLSRVLAFQQREARQDRPVAVVVTTRVAVADRARIPAKGLAARLEPFDGPQVDQWLANWNQVSTARGRPELPSAVVHRFPELTEQPLLLLMLALYDATDGALRRRAADTSFDTTELYERLLGDFARREVRRLHPDQPETRMTMAVEEELTRLSIVAFAMFNRSRQWVTQAELDTDLDALGISPVRSLGTAFRGTLTAGEELVGRFFFIQRTQALQDGKALITYEFLHATFGEYLVARLVVRELADAARDRFWARALRTGRPTDDLLKSLLDSMPMSIRTTVLPFTASLLREVDRSGLRDWLIARMRLLFATFQWNRGRGGDGLPRDLTERGPDYATAIYALNLLLITLCLGPVRASELLPENDDPASTLRHAAHLWRAAVPSEHWFAVTRVLDIRRTWSDGRRDIELESASPTSRIESVEPFWSHSIPPGAEERSWEASSVISNFFELESTQRSVQLSGNLSDDAFRHALQPLIDSIPHTLSAFVIQRTGELESIAHSLIRLWLASELSDGIELEGAYERAAVALSGFGGPDVPESATLAITLFMRMLLREAPRIPGQVILDAIVSLESRNRLRAHHVSMIDELLAGPNQLTNEMIHRLRGVSADYFRKRPRREQE</sequence>
<reference evidence="2" key="1">
    <citation type="submission" date="2021-01" db="EMBL/GenBank/DDBJ databases">
        <title>Whole genome shotgun sequence of Actinoplanes rishiriensis NBRC 108556.</title>
        <authorList>
            <person name="Komaki H."/>
            <person name="Tamura T."/>
        </authorList>
    </citation>
    <scope>NUCLEOTIDE SEQUENCE</scope>
    <source>
        <strain evidence="2">NBRC 108556</strain>
    </source>
</reference>
<dbReference type="InterPro" id="IPR054567">
    <property type="entry name" value="NNH7"/>
</dbReference>
<evidence type="ECO:0000313" key="3">
    <source>
        <dbReference type="Proteomes" id="UP000636960"/>
    </source>
</evidence>
<evidence type="ECO:0000259" key="1">
    <source>
        <dbReference type="SMART" id="SM00382"/>
    </source>
</evidence>
<dbReference type="SMART" id="SM00382">
    <property type="entry name" value="AAA"/>
    <property type="match status" value="1"/>
</dbReference>
<dbReference type="EMBL" id="BOMV01000016">
    <property type="protein sequence ID" value="GIE94638.1"/>
    <property type="molecule type" value="Genomic_DNA"/>
</dbReference>
<gene>
    <name evidence="2" type="ORF">Ari01nite_21030</name>
</gene>
<dbReference type="SUPFAM" id="SSF52540">
    <property type="entry name" value="P-loop containing nucleoside triphosphate hydrolases"/>
    <property type="match status" value="1"/>
</dbReference>
<dbReference type="InterPro" id="IPR003593">
    <property type="entry name" value="AAA+_ATPase"/>
</dbReference>
<protein>
    <recommendedName>
        <fullName evidence="1">AAA+ ATPase domain-containing protein</fullName>
    </recommendedName>
</protein>
<organism evidence="2 3">
    <name type="scientific">Paractinoplanes rishiriensis</name>
    <dbReference type="NCBI Taxonomy" id="1050105"/>
    <lineage>
        <taxon>Bacteria</taxon>
        <taxon>Bacillati</taxon>
        <taxon>Actinomycetota</taxon>
        <taxon>Actinomycetes</taxon>
        <taxon>Micromonosporales</taxon>
        <taxon>Micromonosporaceae</taxon>
        <taxon>Paractinoplanes</taxon>
    </lineage>
</organism>
<dbReference type="InterPro" id="IPR027417">
    <property type="entry name" value="P-loop_NTPase"/>
</dbReference>
<dbReference type="InterPro" id="IPR003959">
    <property type="entry name" value="ATPase_AAA_core"/>
</dbReference>
<dbReference type="GO" id="GO:0005524">
    <property type="term" value="F:ATP binding"/>
    <property type="evidence" value="ECO:0007669"/>
    <property type="project" value="InterPro"/>
</dbReference>
<dbReference type="Gene3D" id="3.40.50.300">
    <property type="entry name" value="P-loop containing nucleotide triphosphate hydrolases"/>
    <property type="match status" value="1"/>
</dbReference>
<comment type="caution">
    <text evidence="2">The sequence shown here is derived from an EMBL/GenBank/DDBJ whole genome shotgun (WGS) entry which is preliminary data.</text>
</comment>
<dbReference type="GO" id="GO:0016887">
    <property type="term" value="F:ATP hydrolysis activity"/>
    <property type="evidence" value="ECO:0007669"/>
    <property type="project" value="InterPro"/>
</dbReference>
<keyword evidence="3" id="KW-1185">Reference proteome</keyword>
<name>A0A919JWY0_9ACTN</name>
<dbReference type="Proteomes" id="UP000636960">
    <property type="component" value="Unassembled WGS sequence"/>
</dbReference>
<feature type="domain" description="AAA+ ATPase" evidence="1">
    <location>
        <begin position="289"/>
        <end position="435"/>
    </location>
</feature>
<evidence type="ECO:0000313" key="2">
    <source>
        <dbReference type="EMBL" id="GIE94638.1"/>
    </source>
</evidence>
<dbReference type="Pfam" id="PF22738">
    <property type="entry name" value="NNH7"/>
    <property type="match status" value="1"/>
</dbReference>
<dbReference type="AlphaFoldDB" id="A0A919JWY0"/>
<accession>A0A919JWY0</accession>
<dbReference type="Pfam" id="PF00004">
    <property type="entry name" value="AAA"/>
    <property type="match status" value="1"/>
</dbReference>